<dbReference type="RefSeq" id="WP_109328268.1">
    <property type="nucleotide sequence ID" value="NZ_CP029353.1"/>
</dbReference>
<keyword evidence="3" id="KW-0175">Coiled coil</keyword>
<reference evidence="7" key="1">
    <citation type="submission" date="2018-05" db="EMBL/GenBank/DDBJ databases">
        <title>Azospirillum thermophila sp. nov., a novel isolated from hot spring.</title>
        <authorList>
            <person name="Zhao Z."/>
        </authorList>
    </citation>
    <scope>NUCLEOTIDE SEQUENCE [LARGE SCALE GENOMIC DNA]</scope>
    <source>
        <strain evidence="7">CFH 70021</strain>
    </source>
</reference>
<comment type="catalytic activity">
    <reaction evidence="2">
        <text>2 GTP = 3',3'-c-di-GMP + 2 diphosphate</text>
        <dbReference type="Rhea" id="RHEA:24898"/>
        <dbReference type="ChEBI" id="CHEBI:33019"/>
        <dbReference type="ChEBI" id="CHEBI:37565"/>
        <dbReference type="ChEBI" id="CHEBI:58805"/>
        <dbReference type="EC" id="2.7.7.65"/>
    </reaction>
</comment>
<name>A0A2S2CSD7_9PROT</name>
<dbReference type="CDD" id="cd01949">
    <property type="entry name" value="GGDEF"/>
    <property type="match status" value="1"/>
</dbReference>
<sequence>MNAMAAVMNAKAQSDATPAFGGNGWTPVALASRVGLLRGTESYLLDETVAMLAEAKETIAQQQERIAYLESLTMTDELTGLLNRRGFYSHFRRELASARRSGSAGGMLVMIDLDGFKAINDTHGHLAGDSYLRQVARVIVSHVRQEDVVARLGGDEFAVLLTNTDVQTGLARARQLMRIADAQVVEWGGHSLPVRFSIGTQPYGAEDNEDEVIRRADAMMYGNKGARRRSSRKVTPLPAVKRLAGMPEAAHCRPARRQRTG</sequence>
<proteinExistence type="predicted"/>
<evidence type="ECO:0000259" key="5">
    <source>
        <dbReference type="PROSITE" id="PS50887"/>
    </source>
</evidence>
<dbReference type="InterPro" id="IPR029787">
    <property type="entry name" value="Nucleotide_cyclase"/>
</dbReference>
<keyword evidence="7" id="KW-1185">Reference proteome</keyword>
<dbReference type="PANTHER" id="PTHR45138:SF9">
    <property type="entry name" value="DIGUANYLATE CYCLASE DGCM-RELATED"/>
    <property type="match status" value="1"/>
</dbReference>
<dbReference type="AlphaFoldDB" id="A0A2S2CSD7"/>
<dbReference type="InterPro" id="IPR050469">
    <property type="entry name" value="Diguanylate_Cyclase"/>
</dbReference>
<dbReference type="Pfam" id="PF00990">
    <property type="entry name" value="GGDEF"/>
    <property type="match status" value="1"/>
</dbReference>
<dbReference type="FunFam" id="3.30.70.270:FF:000001">
    <property type="entry name" value="Diguanylate cyclase domain protein"/>
    <property type="match status" value="1"/>
</dbReference>
<dbReference type="Proteomes" id="UP000245629">
    <property type="component" value="Chromosome 2"/>
</dbReference>
<evidence type="ECO:0000256" key="3">
    <source>
        <dbReference type="SAM" id="Coils"/>
    </source>
</evidence>
<dbReference type="Gene3D" id="3.30.70.270">
    <property type="match status" value="1"/>
</dbReference>
<evidence type="ECO:0000256" key="2">
    <source>
        <dbReference type="ARBA" id="ARBA00034247"/>
    </source>
</evidence>
<evidence type="ECO:0000313" key="6">
    <source>
        <dbReference type="EMBL" id="AWK87290.1"/>
    </source>
</evidence>
<dbReference type="PANTHER" id="PTHR45138">
    <property type="entry name" value="REGULATORY COMPONENTS OF SENSORY TRANSDUCTION SYSTEM"/>
    <property type="match status" value="1"/>
</dbReference>
<evidence type="ECO:0000313" key="7">
    <source>
        <dbReference type="Proteomes" id="UP000245629"/>
    </source>
</evidence>
<organism evidence="6 7">
    <name type="scientific">Azospirillum thermophilum</name>
    <dbReference type="NCBI Taxonomy" id="2202148"/>
    <lineage>
        <taxon>Bacteria</taxon>
        <taxon>Pseudomonadati</taxon>
        <taxon>Pseudomonadota</taxon>
        <taxon>Alphaproteobacteria</taxon>
        <taxon>Rhodospirillales</taxon>
        <taxon>Azospirillaceae</taxon>
        <taxon>Azospirillum</taxon>
    </lineage>
</organism>
<dbReference type="SMART" id="SM00267">
    <property type="entry name" value="GGDEF"/>
    <property type="match status" value="1"/>
</dbReference>
<dbReference type="PROSITE" id="PS50887">
    <property type="entry name" value="GGDEF"/>
    <property type="match status" value="1"/>
</dbReference>
<evidence type="ECO:0000256" key="4">
    <source>
        <dbReference type="SAM" id="MobiDB-lite"/>
    </source>
</evidence>
<dbReference type="EMBL" id="CP029353">
    <property type="protein sequence ID" value="AWK87290.1"/>
    <property type="molecule type" value="Genomic_DNA"/>
</dbReference>
<dbReference type="SUPFAM" id="SSF55073">
    <property type="entry name" value="Nucleotide cyclase"/>
    <property type="match status" value="1"/>
</dbReference>
<dbReference type="InterPro" id="IPR043128">
    <property type="entry name" value="Rev_trsase/Diguanyl_cyclase"/>
</dbReference>
<protein>
    <recommendedName>
        <fullName evidence="1">diguanylate cyclase</fullName>
        <ecNumber evidence="1">2.7.7.65</ecNumber>
    </recommendedName>
</protein>
<dbReference type="NCBIfam" id="TIGR00254">
    <property type="entry name" value="GGDEF"/>
    <property type="match status" value="1"/>
</dbReference>
<dbReference type="EC" id="2.7.7.65" evidence="1"/>
<gene>
    <name evidence="6" type="ORF">DEW08_14635</name>
</gene>
<accession>A0A2S2CSD7</accession>
<evidence type="ECO:0000256" key="1">
    <source>
        <dbReference type="ARBA" id="ARBA00012528"/>
    </source>
</evidence>
<dbReference type="InterPro" id="IPR000160">
    <property type="entry name" value="GGDEF_dom"/>
</dbReference>
<dbReference type="OrthoDB" id="9793210at2"/>
<dbReference type="GO" id="GO:0052621">
    <property type="term" value="F:diguanylate cyclase activity"/>
    <property type="evidence" value="ECO:0007669"/>
    <property type="project" value="UniProtKB-EC"/>
</dbReference>
<feature type="region of interest" description="Disordered" evidence="4">
    <location>
        <begin position="223"/>
        <end position="261"/>
    </location>
</feature>
<feature type="domain" description="GGDEF" evidence="5">
    <location>
        <begin position="104"/>
        <end position="236"/>
    </location>
</feature>
<dbReference type="KEGG" id="azz:DEW08_14635"/>
<feature type="coiled-coil region" evidence="3">
    <location>
        <begin position="45"/>
        <end position="72"/>
    </location>
</feature>